<evidence type="ECO:0000256" key="5">
    <source>
        <dbReference type="ARBA" id="ARBA00022737"/>
    </source>
</evidence>
<feature type="region of interest" description="Disordered" evidence="8">
    <location>
        <begin position="502"/>
        <end position="541"/>
    </location>
</feature>
<keyword evidence="5" id="KW-0677">Repeat</keyword>
<organism evidence="11 12">
    <name type="scientific">Chaetoceros tenuissimus</name>
    <dbReference type="NCBI Taxonomy" id="426638"/>
    <lineage>
        <taxon>Eukaryota</taxon>
        <taxon>Sar</taxon>
        <taxon>Stramenopiles</taxon>
        <taxon>Ochrophyta</taxon>
        <taxon>Bacillariophyta</taxon>
        <taxon>Coscinodiscophyceae</taxon>
        <taxon>Chaetocerotophycidae</taxon>
        <taxon>Chaetocerotales</taxon>
        <taxon>Chaetocerotaceae</taxon>
        <taxon>Chaetoceros</taxon>
    </lineage>
</organism>
<gene>
    <name evidence="11" type="ORF">CTEN210_05376</name>
</gene>
<dbReference type="InterPro" id="IPR049404">
    <property type="entry name" value="EDC4_C"/>
</dbReference>
<feature type="compositionally biased region" description="Polar residues" evidence="8">
    <location>
        <begin position="1"/>
        <end position="14"/>
    </location>
</feature>
<dbReference type="InterPro" id="IPR019775">
    <property type="entry name" value="WD40_repeat_CS"/>
</dbReference>
<feature type="region of interest" description="Disordered" evidence="8">
    <location>
        <begin position="623"/>
        <end position="681"/>
    </location>
</feature>
<dbReference type="EMBL" id="BLLK01000029">
    <property type="protein sequence ID" value="GFH48900.1"/>
    <property type="molecule type" value="Genomic_DNA"/>
</dbReference>
<evidence type="ECO:0000259" key="10">
    <source>
        <dbReference type="Pfam" id="PF21289"/>
    </source>
</evidence>
<keyword evidence="12" id="KW-1185">Reference proteome</keyword>
<evidence type="ECO:0000313" key="11">
    <source>
        <dbReference type="EMBL" id="GFH48900.1"/>
    </source>
</evidence>
<dbReference type="Gene3D" id="1.10.220.100">
    <property type="entry name" value="conserved c-terminal region of ge- 1"/>
    <property type="match status" value="1"/>
</dbReference>
<dbReference type="GO" id="GO:0031087">
    <property type="term" value="P:deadenylation-independent decapping of nuclear-transcribed mRNA"/>
    <property type="evidence" value="ECO:0007669"/>
    <property type="project" value="InterPro"/>
</dbReference>
<feature type="repeat" description="WD" evidence="7">
    <location>
        <begin position="217"/>
        <end position="237"/>
    </location>
</feature>
<dbReference type="AlphaFoldDB" id="A0AAD3CQC8"/>
<feature type="domain" description="Enhancer of mRNA-decapping protein 4 C-terminal" evidence="10">
    <location>
        <begin position="877"/>
        <end position="988"/>
    </location>
</feature>
<reference evidence="11 12" key="1">
    <citation type="journal article" date="2021" name="Sci. Rep.">
        <title>The genome of the diatom Chaetoceros tenuissimus carries an ancient integrated fragment of an extant virus.</title>
        <authorList>
            <person name="Hongo Y."/>
            <person name="Kimura K."/>
            <person name="Takaki Y."/>
            <person name="Yoshida Y."/>
            <person name="Baba S."/>
            <person name="Kobayashi G."/>
            <person name="Nagasaki K."/>
            <person name="Hano T."/>
            <person name="Tomaru Y."/>
        </authorList>
    </citation>
    <scope>NUCLEOTIDE SEQUENCE [LARGE SCALE GENOMIC DNA]</scope>
    <source>
        <strain evidence="11 12">NIES-3715</strain>
    </source>
</reference>
<dbReference type="PROSITE" id="PS00678">
    <property type="entry name" value="WD_REPEATS_1"/>
    <property type="match status" value="1"/>
</dbReference>
<feature type="domain" description="Enhancer of mRNA-decapping protein 4 WD40 repeat region" evidence="9">
    <location>
        <begin position="48"/>
        <end position="234"/>
    </location>
</feature>
<name>A0AAD3CQC8_9STRA</name>
<feature type="region of interest" description="Disordered" evidence="8">
    <location>
        <begin position="1"/>
        <end position="36"/>
    </location>
</feature>
<dbReference type="InterPro" id="IPR015943">
    <property type="entry name" value="WD40/YVTN_repeat-like_dom_sf"/>
</dbReference>
<dbReference type="SUPFAM" id="SSF50978">
    <property type="entry name" value="WD40 repeat-like"/>
    <property type="match status" value="1"/>
</dbReference>
<dbReference type="Pfam" id="PF21289">
    <property type="entry name" value="EDC4_C"/>
    <property type="match status" value="1"/>
</dbReference>
<proteinExistence type="inferred from homology"/>
<dbReference type="Gene3D" id="2.130.10.10">
    <property type="entry name" value="YVTN repeat-like/Quinoprotein amine dehydrogenase"/>
    <property type="match status" value="2"/>
</dbReference>
<feature type="region of interest" description="Disordered" evidence="8">
    <location>
        <begin position="559"/>
        <end position="579"/>
    </location>
</feature>
<dbReference type="PANTHER" id="PTHR15598">
    <property type="entry name" value="ENHANCER OF MRNA-DECAPPING PROTEIN 4"/>
    <property type="match status" value="1"/>
</dbReference>
<feature type="compositionally biased region" description="Polar residues" evidence="8">
    <location>
        <begin position="21"/>
        <end position="36"/>
    </location>
</feature>
<keyword evidence="6" id="KW-0175">Coiled coil</keyword>
<evidence type="ECO:0000259" key="9">
    <source>
        <dbReference type="Pfam" id="PF16529"/>
    </source>
</evidence>
<keyword evidence="4 7" id="KW-0853">WD repeat</keyword>
<evidence type="ECO:0000313" key="12">
    <source>
        <dbReference type="Proteomes" id="UP001054902"/>
    </source>
</evidence>
<comment type="similarity">
    <text evidence="2">Belongs to the WD repeat EDC4 family.</text>
</comment>
<evidence type="ECO:0000256" key="3">
    <source>
        <dbReference type="ARBA" id="ARBA00022490"/>
    </source>
</evidence>
<dbReference type="Proteomes" id="UP001054902">
    <property type="component" value="Unassembled WGS sequence"/>
</dbReference>
<evidence type="ECO:0000256" key="6">
    <source>
        <dbReference type="ARBA" id="ARBA00023054"/>
    </source>
</evidence>
<comment type="caution">
    <text evidence="11">The sequence shown here is derived from an EMBL/GenBank/DDBJ whole genome shotgun (WGS) entry which is preliminary data.</text>
</comment>
<sequence length="1008" mass="109200">MNSTTPLPNASNPTKVIFDTSGKSPTQPHTDPITNLASTPNTIATGSLLGLNDNYIVYAVKNGLIRVMDRSSSLRTLLRGHKERITDVSFFGSSSDILASVCPSDCRVWRVFGREDELSSEMLLEIQKDENNEGTLERVVWHPFNPNQFILLHKGNSVATFVETTRLLTTASTEEGQAHAVCEMKDDQNVDGMLKFVVTDAFSSDCGINDLTWSNLDARHVLTSHNDGAVRLWDLRNTVYTLNGKEVDATTSDLSACTMSAKCVKTVRVSSGDSVQKAFFLSAFEDACSMFRAGGTTGMEECSYMTSPFISYTFDGEVTLWSPFTMTGSPPSVVRTFKLGNESPTPSNISVCDIPSVSDEEEAPSTFVILSDEKGNVYALHLASQLREIPASGSTPSRKVGAVIGFDYIVVFKSLQPIFSQSVLSSLDEDSDAKQFNVDLFCVQSKAVQKLTLSPSMLAPPVALEAGVVADGVSIGEVEVMIPITTEDAAASNVEFQDYEDLDESYESNEEEGEGDGDEPTLTNETVPVPPAASSMPSFLGGQGEGAFSNWLGNLAGVSKKEEEESMPSAKSDIDLSSLPLPEAPKIDVRATSAPPKQQKSELLSPMQILGMNVKKADEIVAPIRAGSNKRPPKQSEKKSKPSNEDKKIKILKREEPSTAANPNPTPSPAMETKVSSAPAVGVTKEEIEEIVKKSIASHFQKHESFVTGQIQKAVRYEVQSGLVPSLNKTVSQTLEQTISKTMKTNVSKTVQDTLTTNSEKLASSLTNSLQEPIVNSFHSTMKDVIVPAYENGTRQMFEQISTAVETGLAAKAKEQDETMKMMDGMVKRMDAMGKTIEVLIKAVAQLQTGPTSAANSPTKSPEQVAAEKMDQLKRAIVQLLRAGDFEKGFTQALSVSNSAMALFACQQSDLSMVLEGDVPKLSQPIMLCLMQQLGADLSTNEELAVKLAWLQSMALVLNPQDPSIAKHIQGVVQQLVVNLQTKMAESDPALRRHLQMLLQVIRGIGNS</sequence>
<keyword evidence="3" id="KW-0963">Cytoplasm</keyword>
<accession>A0AAD3CQC8</accession>
<dbReference type="InterPro" id="IPR045152">
    <property type="entry name" value="EDC4-like"/>
</dbReference>
<dbReference type="PROSITE" id="PS50082">
    <property type="entry name" value="WD_REPEATS_2"/>
    <property type="match status" value="1"/>
</dbReference>
<dbReference type="InterPro" id="IPR032401">
    <property type="entry name" value="EDC4_WD40"/>
</dbReference>
<dbReference type="SMART" id="SM00320">
    <property type="entry name" value="WD40"/>
    <property type="match status" value="3"/>
</dbReference>
<dbReference type="Pfam" id="PF16529">
    <property type="entry name" value="Ge1_WD40"/>
    <property type="match status" value="1"/>
</dbReference>
<dbReference type="InterPro" id="IPR001680">
    <property type="entry name" value="WD40_rpt"/>
</dbReference>
<evidence type="ECO:0000256" key="7">
    <source>
        <dbReference type="PROSITE-ProRule" id="PRU00221"/>
    </source>
</evidence>
<dbReference type="InterPro" id="IPR044938">
    <property type="entry name" value="EDC4_C_sf"/>
</dbReference>
<evidence type="ECO:0000256" key="2">
    <source>
        <dbReference type="ARBA" id="ARBA00009639"/>
    </source>
</evidence>
<evidence type="ECO:0000256" key="8">
    <source>
        <dbReference type="SAM" id="MobiDB-lite"/>
    </source>
</evidence>
<evidence type="ECO:0008006" key="13">
    <source>
        <dbReference type="Google" id="ProtNLM"/>
    </source>
</evidence>
<feature type="compositionally biased region" description="Basic and acidic residues" evidence="8">
    <location>
        <begin position="634"/>
        <end position="657"/>
    </location>
</feature>
<dbReference type="InterPro" id="IPR036322">
    <property type="entry name" value="WD40_repeat_dom_sf"/>
</dbReference>
<feature type="compositionally biased region" description="Acidic residues" evidence="8">
    <location>
        <begin position="502"/>
        <end position="519"/>
    </location>
</feature>
<evidence type="ECO:0000256" key="1">
    <source>
        <dbReference type="ARBA" id="ARBA00004201"/>
    </source>
</evidence>
<comment type="subcellular location">
    <subcellularLocation>
        <location evidence="1">Cytoplasm</location>
        <location evidence="1">P-body</location>
    </subcellularLocation>
</comment>
<dbReference type="PANTHER" id="PTHR15598:SF5">
    <property type="entry name" value="ENHANCER OF MRNA-DECAPPING PROTEIN 4"/>
    <property type="match status" value="1"/>
</dbReference>
<protein>
    <recommendedName>
        <fullName evidence="13">Enhancer of mRNA-decapping protein 4 WD40 repeat region domain-containing protein</fullName>
    </recommendedName>
</protein>
<dbReference type="GO" id="GO:0000932">
    <property type="term" value="C:P-body"/>
    <property type="evidence" value="ECO:0007669"/>
    <property type="project" value="UniProtKB-SubCell"/>
</dbReference>
<evidence type="ECO:0000256" key="4">
    <source>
        <dbReference type="ARBA" id="ARBA00022574"/>
    </source>
</evidence>